<dbReference type="Proteomes" id="UP000708208">
    <property type="component" value="Unassembled WGS sequence"/>
</dbReference>
<dbReference type="AlphaFoldDB" id="A0A8J2L0R5"/>
<evidence type="ECO:0000313" key="2">
    <source>
        <dbReference type="Proteomes" id="UP000708208"/>
    </source>
</evidence>
<name>A0A8J2L0R5_9HEXA</name>
<reference evidence="1" key="1">
    <citation type="submission" date="2021-06" db="EMBL/GenBank/DDBJ databases">
        <authorList>
            <person name="Hodson N. C."/>
            <person name="Mongue J. A."/>
            <person name="Jaron S. K."/>
        </authorList>
    </citation>
    <scope>NUCLEOTIDE SEQUENCE</scope>
</reference>
<comment type="caution">
    <text evidence="1">The sequence shown here is derived from an EMBL/GenBank/DDBJ whole genome shotgun (WGS) entry which is preliminary data.</text>
</comment>
<accession>A0A8J2L0R5</accession>
<gene>
    <name evidence="1" type="ORF">AFUS01_LOCUS35201</name>
</gene>
<keyword evidence="2" id="KW-1185">Reference proteome</keyword>
<proteinExistence type="predicted"/>
<sequence>MNLQPPQPIRSGTNNNVLRCPMVNCPFYCRSYCNYEGHLETRHFCIDCANYMPDSESHECHKPGQRMGYVDAGAKLDLTDFYEYSRSHGGSMISYKYKHSLNKPDIEATFAEVEPATSKLLKELYAIHTLSKVEISIGVQMEKEVIEENGSKGYKQALIYFKSLHHELETPASIHSILLQSASDIIEKKNTFVENGSGWNVQRIESFEIKLGEIRLFANSKASGHLQMPFKHRQGYTRFQEYNRWC</sequence>
<dbReference type="EMBL" id="CAJVCH010534848">
    <property type="protein sequence ID" value="CAG7825076.1"/>
    <property type="molecule type" value="Genomic_DNA"/>
</dbReference>
<protein>
    <submittedName>
        <fullName evidence="1">Uncharacterized protein</fullName>
    </submittedName>
</protein>
<organism evidence="1 2">
    <name type="scientific">Allacma fusca</name>
    <dbReference type="NCBI Taxonomy" id="39272"/>
    <lineage>
        <taxon>Eukaryota</taxon>
        <taxon>Metazoa</taxon>
        <taxon>Ecdysozoa</taxon>
        <taxon>Arthropoda</taxon>
        <taxon>Hexapoda</taxon>
        <taxon>Collembola</taxon>
        <taxon>Symphypleona</taxon>
        <taxon>Sminthuridae</taxon>
        <taxon>Allacma</taxon>
    </lineage>
</organism>
<evidence type="ECO:0000313" key="1">
    <source>
        <dbReference type="EMBL" id="CAG7825076.1"/>
    </source>
</evidence>